<dbReference type="VEuPathDB" id="FungiDB:PITG_21654"/>
<proteinExistence type="predicted"/>
<dbReference type="GeneID" id="9473607"/>
<reference evidence="3" key="1">
    <citation type="journal article" date="2009" name="Nature">
        <title>Genome sequence and analysis of the Irish potato famine pathogen Phytophthora infestans.</title>
        <authorList>
            <consortium name="The Broad Institute Genome Sequencing Platform"/>
            <person name="Haas B.J."/>
            <person name="Kamoun S."/>
            <person name="Zody M.C."/>
            <person name="Jiang R.H."/>
            <person name="Handsaker R.E."/>
            <person name="Cano L.M."/>
            <person name="Grabherr M."/>
            <person name="Kodira C.D."/>
            <person name="Raffaele S."/>
            <person name="Torto-Alalibo T."/>
            <person name="Bozkurt T.O."/>
            <person name="Ah-Fong A.M."/>
            <person name="Alvarado L."/>
            <person name="Anderson V.L."/>
            <person name="Armstrong M.R."/>
            <person name="Avrova A."/>
            <person name="Baxter L."/>
            <person name="Beynon J."/>
            <person name="Boevink P.C."/>
            <person name="Bollmann S.R."/>
            <person name="Bos J.I."/>
            <person name="Bulone V."/>
            <person name="Cai G."/>
            <person name="Cakir C."/>
            <person name="Carrington J.C."/>
            <person name="Chawner M."/>
            <person name="Conti L."/>
            <person name="Costanzo S."/>
            <person name="Ewan R."/>
            <person name="Fahlgren N."/>
            <person name="Fischbach M.A."/>
            <person name="Fugelstad J."/>
            <person name="Gilroy E.M."/>
            <person name="Gnerre S."/>
            <person name="Green P.J."/>
            <person name="Grenville-Briggs L.J."/>
            <person name="Griffith J."/>
            <person name="Grunwald N.J."/>
            <person name="Horn K."/>
            <person name="Horner N.R."/>
            <person name="Hu C.H."/>
            <person name="Huitema E."/>
            <person name="Jeong D.H."/>
            <person name="Jones A.M."/>
            <person name="Jones J.D."/>
            <person name="Jones R.W."/>
            <person name="Karlsson E.K."/>
            <person name="Kunjeti S.G."/>
            <person name="Lamour K."/>
            <person name="Liu Z."/>
            <person name="Ma L."/>
            <person name="Maclean D."/>
            <person name="Chibucos M.C."/>
            <person name="McDonald H."/>
            <person name="McWalters J."/>
            <person name="Meijer H.J."/>
            <person name="Morgan W."/>
            <person name="Morris P.F."/>
            <person name="Munro C.A."/>
            <person name="O'Neill K."/>
            <person name="Ospina-Giraldo M."/>
            <person name="Pinzon A."/>
            <person name="Pritchard L."/>
            <person name="Ramsahoye B."/>
            <person name="Ren Q."/>
            <person name="Restrepo S."/>
            <person name="Roy S."/>
            <person name="Sadanandom A."/>
            <person name="Savidor A."/>
            <person name="Schornack S."/>
            <person name="Schwartz D.C."/>
            <person name="Schumann U.D."/>
            <person name="Schwessinger B."/>
            <person name="Seyer L."/>
            <person name="Sharpe T."/>
            <person name="Silvar C."/>
            <person name="Song J."/>
            <person name="Studholme D.J."/>
            <person name="Sykes S."/>
            <person name="Thines M."/>
            <person name="van de Vondervoort P.J."/>
            <person name="Phuntumart V."/>
            <person name="Wawra S."/>
            <person name="Weide R."/>
            <person name="Win J."/>
            <person name="Young C."/>
            <person name="Zhou S."/>
            <person name="Fry W."/>
            <person name="Meyers B.C."/>
            <person name="van West P."/>
            <person name="Ristaino J."/>
            <person name="Govers F."/>
            <person name="Birch P.R."/>
            <person name="Whisson S.C."/>
            <person name="Judelson H.S."/>
            <person name="Nusbaum C."/>
        </authorList>
    </citation>
    <scope>NUCLEOTIDE SEQUENCE [LARGE SCALE GENOMIC DNA]</scope>
    <source>
        <strain evidence="3">T30-4</strain>
    </source>
</reference>
<organism evidence="2 3">
    <name type="scientific">Phytophthora infestans (strain T30-4)</name>
    <name type="common">Potato late blight agent</name>
    <dbReference type="NCBI Taxonomy" id="403677"/>
    <lineage>
        <taxon>Eukaryota</taxon>
        <taxon>Sar</taxon>
        <taxon>Stramenopiles</taxon>
        <taxon>Oomycota</taxon>
        <taxon>Peronosporomycetes</taxon>
        <taxon>Peronosporales</taxon>
        <taxon>Peronosporaceae</taxon>
        <taxon>Phytophthora</taxon>
    </lineage>
</organism>
<keyword evidence="3" id="KW-1185">Reference proteome</keyword>
<name>D0P4N5_PHYIT</name>
<dbReference type="KEGG" id="pif:PITG_21654"/>
<gene>
    <name evidence="2" type="ORF">PITG_21654</name>
</gene>
<evidence type="ECO:0000256" key="1">
    <source>
        <dbReference type="SAM" id="MobiDB-lite"/>
    </source>
</evidence>
<feature type="region of interest" description="Disordered" evidence="1">
    <location>
        <begin position="1"/>
        <end position="25"/>
    </location>
</feature>
<dbReference type="EMBL" id="DS028777">
    <property type="protein sequence ID" value="EEY68043.1"/>
    <property type="molecule type" value="Genomic_DNA"/>
</dbReference>
<sequence>MSSTDTSMAGRDVVPNSTQTAHHGMRPSLGAFFHCPLRSSPTSPITNFLWGSRVTGSAGTKRRVRYALERATSMSASANFLCQRLYEHPSAVENRPHI</sequence>
<protein>
    <submittedName>
        <fullName evidence="2">Uncharacterized protein</fullName>
    </submittedName>
</protein>
<evidence type="ECO:0000313" key="3">
    <source>
        <dbReference type="Proteomes" id="UP000006643"/>
    </source>
</evidence>
<dbReference type="AlphaFoldDB" id="D0P4N5"/>
<evidence type="ECO:0000313" key="2">
    <source>
        <dbReference type="EMBL" id="EEY68043.1"/>
    </source>
</evidence>
<accession>D0P4N5</accession>
<dbReference type="HOGENOM" id="CLU_2338124_0_0_1"/>
<dbReference type="Proteomes" id="UP000006643">
    <property type="component" value="Unassembled WGS sequence"/>
</dbReference>
<dbReference type="RefSeq" id="XP_002996916.1">
    <property type="nucleotide sequence ID" value="XM_002996870.1"/>
</dbReference>
<dbReference type="InParanoid" id="D0P4N5"/>